<name>A0A2P2KPK9_RHIMU</name>
<accession>A0A2P2KPK9</accession>
<reference evidence="1" key="1">
    <citation type="submission" date="2018-02" db="EMBL/GenBank/DDBJ databases">
        <title>Rhizophora mucronata_Transcriptome.</title>
        <authorList>
            <person name="Meera S.P."/>
            <person name="Sreeshan A."/>
            <person name="Augustine A."/>
        </authorList>
    </citation>
    <scope>NUCLEOTIDE SEQUENCE</scope>
    <source>
        <tissue evidence="1">Leaf</tissue>
    </source>
</reference>
<organism evidence="1">
    <name type="scientific">Rhizophora mucronata</name>
    <name type="common">Asiatic mangrove</name>
    <dbReference type="NCBI Taxonomy" id="61149"/>
    <lineage>
        <taxon>Eukaryota</taxon>
        <taxon>Viridiplantae</taxon>
        <taxon>Streptophyta</taxon>
        <taxon>Embryophyta</taxon>
        <taxon>Tracheophyta</taxon>
        <taxon>Spermatophyta</taxon>
        <taxon>Magnoliopsida</taxon>
        <taxon>eudicotyledons</taxon>
        <taxon>Gunneridae</taxon>
        <taxon>Pentapetalae</taxon>
        <taxon>rosids</taxon>
        <taxon>fabids</taxon>
        <taxon>Malpighiales</taxon>
        <taxon>Rhizophoraceae</taxon>
        <taxon>Rhizophora</taxon>
    </lineage>
</organism>
<evidence type="ECO:0000313" key="1">
    <source>
        <dbReference type="EMBL" id="MBX07643.1"/>
    </source>
</evidence>
<proteinExistence type="predicted"/>
<sequence>MGCLRRNKCKQTPANSQEKWDLCSANA</sequence>
<protein>
    <submittedName>
        <fullName evidence="1">Uncharacterized protein</fullName>
    </submittedName>
</protein>
<dbReference type="EMBL" id="GGEC01027159">
    <property type="protein sequence ID" value="MBX07643.1"/>
    <property type="molecule type" value="Transcribed_RNA"/>
</dbReference>
<dbReference type="AlphaFoldDB" id="A0A2P2KPK9"/>